<evidence type="ECO:0000256" key="2">
    <source>
        <dbReference type="ARBA" id="ARBA00022475"/>
    </source>
</evidence>
<evidence type="ECO:0000313" key="10">
    <source>
        <dbReference type="Proteomes" id="UP000642488"/>
    </source>
</evidence>
<keyword evidence="10" id="KW-1185">Reference proteome</keyword>
<keyword evidence="6 7" id="KW-0472">Membrane</keyword>
<dbReference type="AlphaFoldDB" id="A0A934MCE1"/>
<evidence type="ECO:0000256" key="1">
    <source>
        <dbReference type="ARBA" id="ARBA00004533"/>
    </source>
</evidence>
<evidence type="ECO:0000256" key="7">
    <source>
        <dbReference type="SAM" id="Phobius"/>
    </source>
</evidence>
<dbReference type="InterPro" id="IPR051800">
    <property type="entry name" value="PqiA-PqiB_transport"/>
</dbReference>
<dbReference type="RefSeq" id="WP_198914345.1">
    <property type="nucleotide sequence ID" value="NZ_JAEKPD010000001.1"/>
</dbReference>
<feature type="domain" description="Mce/MlaD" evidence="8">
    <location>
        <begin position="54"/>
        <end position="140"/>
    </location>
</feature>
<dbReference type="InterPro" id="IPR003399">
    <property type="entry name" value="Mce/MlaD"/>
</dbReference>
<gene>
    <name evidence="9" type="ORF">ILP92_00155</name>
</gene>
<comment type="subcellular location">
    <subcellularLocation>
        <location evidence="1">Cell inner membrane</location>
    </subcellularLocation>
</comment>
<evidence type="ECO:0000313" key="9">
    <source>
        <dbReference type="EMBL" id="MBJ3761161.1"/>
    </source>
</evidence>
<sequence length="950" mass="100186">MNDTPTPTSSGAAEPELRSARRSFLSSISVVWVVPIGALLISLGIVWQTYADKGPLIEVTFPNAAGVRADETQLRYRDVVVGLVEAVRFTDNLGEVLVEIRVDKEVGPYIDADAEFWVVKPEVTAQGVSGLDTVLGGVYLEGSWDGEIGEPEDRFAGAANAPLVRYGAEGVAFRFRSQNVEGLSEGTKIYYRGIEVGQIANLRLDTDGASVVADAFVRAPESRLITTATRFWDTSGFSFSFGAQGAQLDVASIASLVAGGISFDTPVSGGQAIDENSVFRLFPDEESARASVFSDAEGDPVYLTVLFDESVEGLEVGADVDFNGIRIGRVSALTGLLDQARFGDRDIRLLTTLEIQPSKLGLEGDVDDQEVYDFFDFAVRSGLRAQLQTASLLGGLQIGLIQLDDVPADTLDLDAEPYPSLPSVAADLSDFSDTAQGVFNRVNNLPIEELLDNAIQLMSSANRLLSSDGVQETPEEVLGILSAVRGLVSSDGVQGIPDQAGALMATLNDTALELQGVVAQLQEAGAVTQLVAALDAAEDAANAVFVAVDDVPATLSEIETAVQSLDELITSVNALPLQSVVQETEGAIAGLRELLARPETQGLTTDVSNLLTTVEGLVAEIRQAGLVETAEAALVDLRGVATDLSAELGPLMAEARQAVANAQGSIDAVPEVLEGIDDFVASLDTLVTGLNELPLDQSVARVNDLLESLDLLVARPELQELPSEVTDTLAAARQLMGELTNGGVLDQAERTLATTEGAITSLTEQLQSVLTEAERAAASVATAADGAPQVVDRANRIAEDIEALTAQAAEIPLEELSQRVSSLVESTDALVSSDDTQRLPGALADALNEVQRLLIQVQDGGLVSNANQTLASAERAADAIRRASDQLPALLTTTGRVLAQTQTVIAGYDADGKLGSQTRQTLREVEEAAASIDALARQLERNPNSLLFGR</sequence>
<keyword evidence="4 7" id="KW-0812">Transmembrane</keyword>
<keyword evidence="3" id="KW-0997">Cell inner membrane</keyword>
<accession>A0A934MCE1</accession>
<dbReference type="PANTHER" id="PTHR30462">
    <property type="entry name" value="INTERMEMBRANE TRANSPORT PROTEIN PQIB-RELATED"/>
    <property type="match status" value="1"/>
</dbReference>
<dbReference type="Pfam" id="PF02470">
    <property type="entry name" value="MlaD"/>
    <property type="match status" value="3"/>
</dbReference>
<reference evidence="9" key="1">
    <citation type="submission" date="2020-12" db="EMBL/GenBank/DDBJ databases">
        <title>Bacterial taxonomy.</title>
        <authorList>
            <person name="Pan X."/>
        </authorList>
    </citation>
    <scope>NUCLEOTIDE SEQUENCE</scope>
    <source>
        <strain evidence="9">KCTC 52957</strain>
    </source>
</reference>
<name>A0A934MCE1_9RHOB</name>
<keyword evidence="5 7" id="KW-1133">Transmembrane helix</keyword>
<evidence type="ECO:0000259" key="8">
    <source>
        <dbReference type="Pfam" id="PF02470"/>
    </source>
</evidence>
<feature type="transmembrane region" description="Helical" evidence="7">
    <location>
        <begin position="24"/>
        <end position="47"/>
    </location>
</feature>
<feature type="domain" description="Mce/MlaD" evidence="8">
    <location>
        <begin position="171"/>
        <end position="230"/>
    </location>
</feature>
<organism evidence="9 10">
    <name type="scientific">Palleronia pontilimi</name>
    <dbReference type="NCBI Taxonomy" id="1964209"/>
    <lineage>
        <taxon>Bacteria</taxon>
        <taxon>Pseudomonadati</taxon>
        <taxon>Pseudomonadota</taxon>
        <taxon>Alphaproteobacteria</taxon>
        <taxon>Rhodobacterales</taxon>
        <taxon>Roseobacteraceae</taxon>
        <taxon>Palleronia</taxon>
    </lineage>
</organism>
<dbReference type="GO" id="GO:0005886">
    <property type="term" value="C:plasma membrane"/>
    <property type="evidence" value="ECO:0007669"/>
    <property type="project" value="UniProtKB-SubCell"/>
</dbReference>
<comment type="caution">
    <text evidence="9">The sequence shown here is derived from an EMBL/GenBank/DDBJ whole genome shotgun (WGS) entry which is preliminary data.</text>
</comment>
<evidence type="ECO:0000256" key="3">
    <source>
        <dbReference type="ARBA" id="ARBA00022519"/>
    </source>
</evidence>
<dbReference type="EMBL" id="JAEKPD010000001">
    <property type="protein sequence ID" value="MBJ3761161.1"/>
    <property type="molecule type" value="Genomic_DNA"/>
</dbReference>
<evidence type="ECO:0000256" key="6">
    <source>
        <dbReference type="ARBA" id="ARBA00023136"/>
    </source>
</evidence>
<dbReference type="Proteomes" id="UP000642488">
    <property type="component" value="Unassembled WGS sequence"/>
</dbReference>
<evidence type="ECO:0000256" key="4">
    <source>
        <dbReference type="ARBA" id="ARBA00022692"/>
    </source>
</evidence>
<evidence type="ECO:0000256" key="5">
    <source>
        <dbReference type="ARBA" id="ARBA00022989"/>
    </source>
</evidence>
<protein>
    <submittedName>
        <fullName evidence="9">MCE family protein</fullName>
    </submittedName>
</protein>
<feature type="domain" description="Mce/MlaD" evidence="8">
    <location>
        <begin position="301"/>
        <end position="401"/>
    </location>
</feature>
<proteinExistence type="predicted"/>
<dbReference type="PANTHER" id="PTHR30462:SF2">
    <property type="entry name" value="INTERMEMBRANE TRANSPORT PROTEIN PQIB"/>
    <property type="match status" value="1"/>
</dbReference>
<keyword evidence="2" id="KW-1003">Cell membrane</keyword>